<reference evidence="2 4" key="2">
    <citation type="submission" date="2020-02" db="EMBL/GenBank/DDBJ databases">
        <title>Whole genome shotgun sequence of Streptomyces gougerotii NBRC 13043.</title>
        <authorList>
            <person name="Ichikawa N."/>
            <person name="Komaki H."/>
            <person name="Tamura T."/>
        </authorList>
    </citation>
    <scope>NUCLEOTIDE SEQUENCE [LARGE SCALE GENOMIC DNA]</scope>
    <source>
        <strain evidence="2 4">NBRC 13043</strain>
    </source>
</reference>
<gene>
    <name evidence="3" type="ORF">GCM10010227_06670</name>
    <name evidence="2" type="ORF">Sgou_37520</name>
</gene>
<reference evidence="3" key="3">
    <citation type="submission" date="2020-09" db="EMBL/GenBank/DDBJ databases">
        <authorList>
            <person name="Sun Q."/>
            <person name="Ohkuma M."/>
        </authorList>
    </citation>
    <scope>NUCLEOTIDE SEQUENCE</scope>
    <source>
        <strain evidence="3">JCM 4136</strain>
    </source>
</reference>
<evidence type="ECO:0000313" key="5">
    <source>
        <dbReference type="Proteomes" id="UP000660975"/>
    </source>
</evidence>
<dbReference type="EMBL" id="BMSC01000001">
    <property type="protein sequence ID" value="GGU55977.1"/>
    <property type="molecule type" value="Genomic_DNA"/>
</dbReference>
<dbReference type="Proteomes" id="UP000660975">
    <property type="component" value="Unassembled WGS sequence"/>
</dbReference>
<keyword evidence="4" id="KW-1185">Reference proteome</keyword>
<dbReference type="Proteomes" id="UP000480804">
    <property type="component" value="Unassembled WGS sequence"/>
</dbReference>
<dbReference type="AlphaFoldDB" id="A0A8H9HCD4"/>
<proteinExistence type="predicted"/>
<accession>A0A8H9HCD4</accession>
<organism evidence="3 5">
    <name type="scientific">Streptomyces gougerotii</name>
    <dbReference type="NCBI Taxonomy" id="53448"/>
    <lineage>
        <taxon>Bacteria</taxon>
        <taxon>Bacillati</taxon>
        <taxon>Actinomycetota</taxon>
        <taxon>Actinomycetes</taxon>
        <taxon>Kitasatosporales</taxon>
        <taxon>Streptomycetaceae</taxon>
        <taxon>Streptomyces</taxon>
        <taxon>Streptomyces diastaticus group</taxon>
    </lineage>
</organism>
<comment type="caution">
    <text evidence="3">The sequence shown here is derived from an EMBL/GenBank/DDBJ whole genome shotgun (WGS) entry which is preliminary data.</text>
</comment>
<evidence type="ECO:0000313" key="3">
    <source>
        <dbReference type="EMBL" id="GGU55977.1"/>
    </source>
</evidence>
<evidence type="ECO:0000313" key="2">
    <source>
        <dbReference type="EMBL" id="GFH79082.1"/>
    </source>
</evidence>
<name>A0A8H9HCD4_9ACTN</name>
<protein>
    <submittedName>
        <fullName evidence="3">Uncharacterized protein</fullName>
    </submittedName>
</protein>
<dbReference type="EMBL" id="BLLO01000020">
    <property type="protein sequence ID" value="GFH79082.1"/>
    <property type="molecule type" value="Genomic_DNA"/>
</dbReference>
<reference evidence="3" key="1">
    <citation type="journal article" date="2014" name="Int. J. Syst. Evol. Microbiol.">
        <title>Complete genome sequence of Corynebacterium casei LMG S-19264T (=DSM 44701T), isolated from a smear-ripened cheese.</title>
        <authorList>
            <consortium name="US DOE Joint Genome Institute (JGI-PGF)"/>
            <person name="Walter F."/>
            <person name="Albersmeier A."/>
            <person name="Kalinowski J."/>
            <person name="Ruckert C."/>
        </authorList>
    </citation>
    <scope>NUCLEOTIDE SEQUENCE</scope>
    <source>
        <strain evidence="3">JCM 4136</strain>
    </source>
</reference>
<evidence type="ECO:0000256" key="1">
    <source>
        <dbReference type="SAM" id="MobiDB-lite"/>
    </source>
</evidence>
<evidence type="ECO:0000313" key="4">
    <source>
        <dbReference type="Proteomes" id="UP000480804"/>
    </source>
</evidence>
<feature type="region of interest" description="Disordered" evidence="1">
    <location>
        <begin position="1"/>
        <end position="57"/>
    </location>
</feature>
<sequence length="81" mass="8607">MTGWSWRAGGACRRREGGTRLTCPEYGRSRPMPSPHPLPGRDTSYWMATAPGPERPSLTEDIGVDVAVAVVASPGSAPRGN</sequence>